<reference evidence="10 11" key="1">
    <citation type="submission" date="2023-01" db="EMBL/GenBank/DDBJ databases">
        <title>Cultivation and genomic characterization of new, ubiquitous marine nitrite-oxidizing bacteria from the Nitrospirales.</title>
        <authorList>
            <person name="Mueller A.J."/>
            <person name="Daebeler A."/>
            <person name="Herbold C.W."/>
            <person name="Kirkegaard R.H."/>
            <person name="Daims H."/>
        </authorList>
    </citation>
    <scope>NUCLEOTIDE SEQUENCE [LARGE SCALE GENOMIC DNA]</scope>
    <source>
        <strain evidence="10 11">DK</strain>
    </source>
</reference>
<comment type="function">
    <text evidence="7">Catalyzes the oxidation of glucose 6-phosphate to 6-phosphogluconolactone.</text>
</comment>
<dbReference type="PANTHER" id="PTHR23429:SF0">
    <property type="entry name" value="GLUCOSE-6-PHOSPHATE 1-DEHYDROGENASE"/>
    <property type="match status" value="1"/>
</dbReference>
<dbReference type="AlphaFoldDB" id="A0AA96JXR1"/>
<dbReference type="PANTHER" id="PTHR23429">
    <property type="entry name" value="GLUCOSE-6-PHOSPHATE 1-DEHYDROGENASE G6PD"/>
    <property type="match status" value="1"/>
</dbReference>
<dbReference type="GO" id="GO:0006006">
    <property type="term" value="P:glucose metabolic process"/>
    <property type="evidence" value="ECO:0007669"/>
    <property type="project" value="UniProtKB-KW"/>
</dbReference>
<dbReference type="InterPro" id="IPR019796">
    <property type="entry name" value="G6P_DH_AS"/>
</dbReference>
<keyword evidence="6 7" id="KW-0119">Carbohydrate metabolism</keyword>
<dbReference type="GO" id="GO:0005829">
    <property type="term" value="C:cytosol"/>
    <property type="evidence" value="ECO:0007669"/>
    <property type="project" value="TreeGrafter"/>
</dbReference>
<dbReference type="SUPFAM" id="SSF55347">
    <property type="entry name" value="Glyceraldehyde-3-phosphate dehydrogenase-like, C-terminal domain"/>
    <property type="match status" value="1"/>
</dbReference>
<feature type="binding site" evidence="7">
    <location>
        <position position="170"/>
    </location>
    <ligand>
        <name>substrate</name>
    </ligand>
</feature>
<feature type="binding site" evidence="7">
    <location>
        <position position="174"/>
    </location>
    <ligand>
        <name>substrate</name>
    </ligand>
</feature>
<comment type="pathway">
    <text evidence="1 7">Carbohydrate degradation; pentose phosphate pathway; D-ribulose 5-phosphate from D-glucose 6-phosphate (oxidative stage): step 1/3.</text>
</comment>
<name>A0AA96JXR1_9BACT</name>
<feature type="binding site" evidence="7">
    <location>
        <position position="318"/>
    </location>
    <ligand>
        <name>substrate</name>
    </ligand>
</feature>
<feature type="binding site" evidence="7">
    <location>
        <position position="208"/>
    </location>
    <ligand>
        <name>substrate</name>
    </ligand>
</feature>
<dbReference type="InterPro" id="IPR036291">
    <property type="entry name" value="NAD(P)-bd_dom_sf"/>
</dbReference>
<accession>A0AA96JXR1</accession>
<evidence type="ECO:0000256" key="3">
    <source>
        <dbReference type="ARBA" id="ARBA00022526"/>
    </source>
</evidence>
<organism evidence="10 11">
    <name type="scientific">Candidatus Nitrospira neomarina</name>
    <dbReference type="NCBI Taxonomy" id="3020899"/>
    <lineage>
        <taxon>Bacteria</taxon>
        <taxon>Pseudomonadati</taxon>
        <taxon>Nitrospirota</taxon>
        <taxon>Nitrospiria</taxon>
        <taxon>Nitrospirales</taxon>
        <taxon>Nitrospiraceae</taxon>
        <taxon>Nitrospira</taxon>
    </lineage>
</organism>
<protein>
    <recommendedName>
        <fullName evidence="7">Glucose-6-phosphate 1-dehydrogenase</fullName>
        <shortName evidence="7">G6PD</shortName>
        <ecNumber evidence="7">1.1.1.49</ecNumber>
    </recommendedName>
</protein>
<feature type="domain" description="Glucose-6-phosphate dehydrogenase NAD-binding" evidence="8">
    <location>
        <begin position="11"/>
        <end position="179"/>
    </location>
</feature>
<dbReference type="HAMAP" id="MF_00966">
    <property type="entry name" value="G6PD"/>
    <property type="match status" value="1"/>
</dbReference>
<evidence type="ECO:0000259" key="8">
    <source>
        <dbReference type="Pfam" id="PF00479"/>
    </source>
</evidence>
<evidence type="ECO:0000259" key="9">
    <source>
        <dbReference type="Pfam" id="PF02781"/>
    </source>
</evidence>
<dbReference type="InterPro" id="IPR022674">
    <property type="entry name" value="G6P_DH_NAD-bd"/>
</dbReference>
<dbReference type="PRINTS" id="PR00079">
    <property type="entry name" value="G6PDHDRGNASE"/>
</dbReference>
<gene>
    <name evidence="7 10" type="primary">zwf</name>
    <name evidence="10" type="ORF">PQG83_07695</name>
</gene>
<feature type="domain" description="Glucose-6-phosphate dehydrogenase C-terminal" evidence="9">
    <location>
        <begin position="182"/>
        <end position="452"/>
    </location>
</feature>
<dbReference type="PIRSF" id="PIRSF000110">
    <property type="entry name" value="G6PD"/>
    <property type="match status" value="1"/>
</dbReference>
<dbReference type="NCBIfam" id="TIGR00871">
    <property type="entry name" value="zwf"/>
    <property type="match status" value="1"/>
</dbReference>
<evidence type="ECO:0000313" key="11">
    <source>
        <dbReference type="Proteomes" id="UP001302494"/>
    </source>
</evidence>
<evidence type="ECO:0000256" key="1">
    <source>
        <dbReference type="ARBA" id="ARBA00004937"/>
    </source>
</evidence>
<dbReference type="Gene3D" id="3.40.50.720">
    <property type="entry name" value="NAD(P)-binding Rossmann-like Domain"/>
    <property type="match status" value="1"/>
</dbReference>
<evidence type="ECO:0000256" key="5">
    <source>
        <dbReference type="ARBA" id="ARBA00023002"/>
    </source>
</evidence>
<feature type="active site" description="Proton acceptor" evidence="7">
    <location>
        <position position="232"/>
    </location>
</feature>
<dbReference type="Pfam" id="PF00479">
    <property type="entry name" value="G6PD_N"/>
    <property type="match status" value="1"/>
</dbReference>
<keyword evidence="4 7" id="KW-0521">NADP</keyword>
<dbReference type="Gene3D" id="3.30.360.10">
    <property type="entry name" value="Dihydrodipicolinate Reductase, domain 2"/>
    <property type="match status" value="1"/>
</dbReference>
<evidence type="ECO:0000256" key="2">
    <source>
        <dbReference type="ARBA" id="ARBA00009975"/>
    </source>
</evidence>
<dbReference type="InterPro" id="IPR001282">
    <property type="entry name" value="G6P_DH"/>
</dbReference>
<evidence type="ECO:0000256" key="4">
    <source>
        <dbReference type="ARBA" id="ARBA00022857"/>
    </source>
</evidence>
<evidence type="ECO:0000313" key="10">
    <source>
        <dbReference type="EMBL" id="WNM63628.1"/>
    </source>
</evidence>
<dbReference type="GO" id="GO:0050661">
    <property type="term" value="F:NADP binding"/>
    <property type="evidence" value="ECO:0007669"/>
    <property type="project" value="UniProtKB-UniRule"/>
</dbReference>
<dbReference type="PROSITE" id="PS00069">
    <property type="entry name" value="G6P_DEHYDROGENASE"/>
    <property type="match status" value="1"/>
</dbReference>
<feature type="binding site" evidence="7">
    <location>
        <position position="140"/>
    </location>
    <ligand>
        <name>NADP(+)</name>
        <dbReference type="ChEBI" id="CHEBI:58349"/>
    </ligand>
</feature>
<feature type="binding site" evidence="7">
    <location>
        <position position="46"/>
    </location>
    <ligand>
        <name>NADP(+)</name>
        <dbReference type="ChEBI" id="CHEBI:58349"/>
    </ligand>
</feature>
<dbReference type="GO" id="GO:0004345">
    <property type="term" value="F:glucose-6-phosphate dehydrogenase activity"/>
    <property type="evidence" value="ECO:0007669"/>
    <property type="project" value="UniProtKB-UniRule"/>
</dbReference>
<dbReference type="EC" id="1.1.1.49" evidence="7"/>
<dbReference type="KEGG" id="nneo:PQG83_07695"/>
<evidence type="ECO:0000256" key="7">
    <source>
        <dbReference type="HAMAP-Rule" id="MF_00966"/>
    </source>
</evidence>
<keyword evidence="5 7" id="KW-0560">Oxidoreductase</keyword>
<evidence type="ECO:0000256" key="6">
    <source>
        <dbReference type="ARBA" id="ARBA00023277"/>
    </source>
</evidence>
<feature type="binding site" evidence="7">
    <location>
        <position position="227"/>
    </location>
    <ligand>
        <name>substrate</name>
    </ligand>
</feature>
<dbReference type="Pfam" id="PF02781">
    <property type="entry name" value="G6PD_C"/>
    <property type="match status" value="1"/>
</dbReference>
<comment type="catalytic activity">
    <reaction evidence="7">
        <text>D-glucose 6-phosphate + NADP(+) = 6-phospho-D-glucono-1,5-lactone + NADPH + H(+)</text>
        <dbReference type="Rhea" id="RHEA:15841"/>
        <dbReference type="ChEBI" id="CHEBI:15378"/>
        <dbReference type="ChEBI" id="CHEBI:57783"/>
        <dbReference type="ChEBI" id="CHEBI:57955"/>
        <dbReference type="ChEBI" id="CHEBI:58349"/>
        <dbReference type="ChEBI" id="CHEBI:61548"/>
        <dbReference type="EC" id="1.1.1.49"/>
    </reaction>
</comment>
<keyword evidence="11" id="KW-1185">Reference proteome</keyword>
<comment type="caution">
    <text evidence="7">Lacks conserved residue(s) required for the propagation of feature annotation.</text>
</comment>
<dbReference type="InterPro" id="IPR022675">
    <property type="entry name" value="G6P_DH_C"/>
</dbReference>
<dbReference type="EMBL" id="CP116968">
    <property type="protein sequence ID" value="WNM63628.1"/>
    <property type="molecule type" value="Genomic_DNA"/>
</dbReference>
<proteinExistence type="inferred from homology"/>
<dbReference type="SUPFAM" id="SSF51735">
    <property type="entry name" value="NAD(P)-binding Rossmann-fold domains"/>
    <property type="match status" value="1"/>
</dbReference>
<sequence>MMENARSDALVLFGATGDLAYKKIYPALQAMIQHGKIDVPIIGVTRSGKDVEYLRERIRDSLENFGDGVDETAFAKLSHLLRNVDGDYQEENTFTRLRQVLDTAKRPLFYLAIPPTLFPAVVESLGKSGCASGGRVVVEKPFGRDLASAQDLNHTLRGVFEESAIFRIDHYLGKESIRNLLFFRFANSFLEPIWNRNYVESVQITMAEKFGVEGRGKFYEETGAIRDVVQNHLLQVVANLAMEPPVSAGGEAVRDERVKAFKGIRPLTGTSLVRGQFRGYREEAGVRPDSKTETFASMQIHIDSWRWEGVPFFIRTGKCLPVTATEVLVRLKQPPQRLFDSSRSESPNHVRFRLGPDRVAIALGAQAKQPGEGMTGEDIELYVCRQKGDEQGAYERLMSDAMEGDTSLFAREDGVEEAWRIVDPIVKMPTPVFEYAPGTWGPNEAQAAVAHIGGWHNPTEEE</sequence>
<dbReference type="GO" id="GO:0009051">
    <property type="term" value="P:pentose-phosphate shunt, oxidative branch"/>
    <property type="evidence" value="ECO:0007669"/>
    <property type="project" value="TreeGrafter"/>
</dbReference>
<comment type="similarity">
    <text evidence="2 7">Belongs to the glucose-6-phosphate dehydrogenase family.</text>
</comment>
<dbReference type="Proteomes" id="UP001302494">
    <property type="component" value="Chromosome"/>
</dbReference>
<dbReference type="RefSeq" id="WP_312748316.1">
    <property type="nucleotide sequence ID" value="NZ_CP116968.1"/>
</dbReference>
<keyword evidence="3 7" id="KW-0313">Glucose metabolism</keyword>